<gene>
    <name evidence="2" type="ORF">CLVI_22280</name>
</gene>
<name>A0A2T0BDH5_9CLOT</name>
<dbReference type="AlphaFoldDB" id="A0A2T0BDH5"/>
<comment type="caution">
    <text evidence="2">The sequence shown here is derived from an EMBL/GenBank/DDBJ whole genome shotgun (WGS) entry which is preliminary data.</text>
</comment>
<accession>A0A2T0BDH5</accession>
<keyword evidence="1" id="KW-0472">Membrane</keyword>
<keyword evidence="1" id="KW-0812">Transmembrane</keyword>
<keyword evidence="1" id="KW-1133">Transmembrane helix</keyword>
<sequence>MNPAIWVSLFMPLLIYYVVFGGKKKEWQKYIIRKIKNTKEGRIEMNKIINNFIGKECLIYTFQTQLTGVIESLEDNWISVRTEDSCEIVNIDYISRIREFPKNKKGKKKSFVLD</sequence>
<keyword evidence="3" id="KW-1185">Reference proteome</keyword>
<evidence type="ECO:0000256" key="1">
    <source>
        <dbReference type="SAM" id="Phobius"/>
    </source>
</evidence>
<dbReference type="Proteomes" id="UP000239471">
    <property type="component" value="Unassembled WGS sequence"/>
</dbReference>
<dbReference type="RefSeq" id="WP_106060186.1">
    <property type="nucleotide sequence ID" value="NZ_PVXQ01000023.1"/>
</dbReference>
<evidence type="ECO:0000313" key="2">
    <source>
        <dbReference type="EMBL" id="PRR81882.1"/>
    </source>
</evidence>
<protein>
    <recommendedName>
        <fullName evidence="4">Preprotein translocase subunit YajC</fullName>
    </recommendedName>
</protein>
<evidence type="ECO:0000313" key="3">
    <source>
        <dbReference type="Proteomes" id="UP000239471"/>
    </source>
</evidence>
<dbReference type="EMBL" id="PVXQ01000023">
    <property type="protein sequence ID" value="PRR81882.1"/>
    <property type="molecule type" value="Genomic_DNA"/>
</dbReference>
<proteinExistence type="predicted"/>
<reference evidence="2 3" key="1">
    <citation type="submission" date="2018-03" db="EMBL/GenBank/DDBJ databases">
        <title>Genome sequence of Clostridium vincentii DSM 10228.</title>
        <authorList>
            <person name="Poehlein A."/>
            <person name="Daniel R."/>
        </authorList>
    </citation>
    <scope>NUCLEOTIDE SEQUENCE [LARGE SCALE GENOMIC DNA]</scope>
    <source>
        <strain evidence="2 3">DSM 10228</strain>
    </source>
</reference>
<evidence type="ECO:0008006" key="4">
    <source>
        <dbReference type="Google" id="ProtNLM"/>
    </source>
</evidence>
<dbReference type="OrthoDB" id="1828178at2"/>
<feature type="transmembrane region" description="Helical" evidence="1">
    <location>
        <begin position="6"/>
        <end position="23"/>
    </location>
</feature>
<organism evidence="2 3">
    <name type="scientific">Clostridium vincentii</name>
    <dbReference type="NCBI Taxonomy" id="52704"/>
    <lineage>
        <taxon>Bacteria</taxon>
        <taxon>Bacillati</taxon>
        <taxon>Bacillota</taxon>
        <taxon>Clostridia</taxon>
        <taxon>Eubacteriales</taxon>
        <taxon>Clostridiaceae</taxon>
        <taxon>Clostridium</taxon>
    </lineage>
</organism>